<evidence type="ECO:0000313" key="3">
    <source>
        <dbReference type="EMBL" id="TNJ27463.1"/>
    </source>
</evidence>
<dbReference type="InterPro" id="IPR036961">
    <property type="entry name" value="Kinesin_motor_dom_sf"/>
</dbReference>
<evidence type="ECO:0000256" key="1">
    <source>
        <dbReference type="SAM" id="Coils"/>
    </source>
</evidence>
<dbReference type="Proteomes" id="UP000315496">
    <property type="component" value="Chromosome 3"/>
</dbReference>
<feature type="compositionally biased region" description="Polar residues" evidence="2">
    <location>
        <begin position="348"/>
        <end position="361"/>
    </location>
</feature>
<accession>A0A4Z1T0N3</accession>
<evidence type="ECO:0008006" key="5">
    <source>
        <dbReference type="Google" id="ProtNLM"/>
    </source>
</evidence>
<feature type="region of interest" description="Disordered" evidence="2">
    <location>
        <begin position="329"/>
        <end position="472"/>
    </location>
</feature>
<evidence type="ECO:0000256" key="2">
    <source>
        <dbReference type="SAM" id="MobiDB-lite"/>
    </source>
</evidence>
<gene>
    <name evidence="3" type="ORF">GMRT_12467</name>
</gene>
<feature type="coiled-coil region" evidence="1">
    <location>
        <begin position="698"/>
        <end position="746"/>
    </location>
</feature>
<name>A0A4Z1T0N3_GIAMU</name>
<dbReference type="Gene3D" id="3.40.850.10">
    <property type="entry name" value="Kinesin motor domain"/>
    <property type="match status" value="1"/>
</dbReference>
<reference evidence="3 4" key="1">
    <citation type="submission" date="2019-05" db="EMBL/GenBank/DDBJ databases">
        <title>The compact genome of Giardia muris reveals important steps in the evolution of intestinal protozoan parasites.</title>
        <authorList>
            <person name="Xu F."/>
            <person name="Jimenez-Gonzalez A."/>
            <person name="Einarsson E."/>
            <person name="Astvaldsson A."/>
            <person name="Peirasmaki D."/>
            <person name="Eckmann L."/>
            <person name="Andersson J.O."/>
            <person name="Svard S.G."/>
            <person name="Jerlstrom-Hultqvist J."/>
        </authorList>
    </citation>
    <scope>NUCLEOTIDE SEQUENCE [LARGE SCALE GENOMIC DNA]</scope>
    <source>
        <strain evidence="3 4">Roberts-Thomson</strain>
    </source>
</reference>
<comment type="caution">
    <text evidence="3">The sequence shown here is derived from an EMBL/GenBank/DDBJ whole genome shotgun (WGS) entry which is preliminary data.</text>
</comment>
<dbReference type="EMBL" id="VDLU01000003">
    <property type="protein sequence ID" value="TNJ27463.1"/>
    <property type="molecule type" value="Genomic_DNA"/>
</dbReference>
<protein>
    <recommendedName>
        <fullName evidence="5">Kinesin motor domain-containing protein</fullName>
    </recommendedName>
</protein>
<evidence type="ECO:0000313" key="4">
    <source>
        <dbReference type="Proteomes" id="UP000315496"/>
    </source>
</evidence>
<keyword evidence="1" id="KW-0175">Coiled coil</keyword>
<dbReference type="InterPro" id="IPR027417">
    <property type="entry name" value="P-loop_NTPase"/>
</dbReference>
<feature type="compositionally biased region" description="Low complexity" evidence="2">
    <location>
        <begin position="416"/>
        <end position="434"/>
    </location>
</feature>
<feature type="compositionally biased region" description="Pro residues" evidence="2">
    <location>
        <begin position="397"/>
        <end position="415"/>
    </location>
</feature>
<dbReference type="AlphaFoldDB" id="A0A4Z1T0N3"/>
<dbReference type="VEuPathDB" id="GiardiaDB:GMRT_12467"/>
<keyword evidence="4" id="KW-1185">Reference proteome</keyword>
<proteinExistence type="predicted"/>
<dbReference type="OrthoDB" id="10253483at2759"/>
<organism evidence="3 4">
    <name type="scientific">Giardia muris</name>
    <dbReference type="NCBI Taxonomy" id="5742"/>
    <lineage>
        <taxon>Eukaryota</taxon>
        <taxon>Metamonada</taxon>
        <taxon>Diplomonadida</taxon>
        <taxon>Hexamitidae</taxon>
        <taxon>Giardiinae</taxon>
        <taxon>Giardia</taxon>
    </lineage>
</organism>
<feature type="compositionally biased region" description="Polar residues" evidence="2">
    <location>
        <begin position="435"/>
        <end position="445"/>
    </location>
</feature>
<dbReference type="SUPFAM" id="SSF52540">
    <property type="entry name" value="P-loop containing nucleoside triphosphate hydrolases"/>
    <property type="match status" value="1"/>
</dbReference>
<sequence length="945" mass="104669">MFRLNSTVILPRVTPPYVSAGETDLAVQLASGAKKTFQMTNVVAPQEATIYREQYAAETARRLLRGESSSLFLLGPGGVGKTYTSIHYDGFLESLYNHVTNHLSPGLRVALSMYELFDDVVVDHFAPADDFEVQLNRMRIASAWAENRTEGYLLMEFARSLSKNYSDAELTGGVRPIPNSSTLCGRICIYDSRGELVSSFAVIDMLVAHQEAFLPILIDAAASDLPVEAFLQTRGVSEDPVAIFTFPLMIGTHITLLGLLGKEKQSRSFNELLLTSMHAARDKCTTNPESSPSTSYYQRPFSDVIDSDLYLLLHQRVIASHPQLEACEKHGGDTSFEDLPPDMGAQYETRSISRTVRTSEPNFAGRYHSFSSPSDAANSPALRDSEPRSIDTEVVIPPVPPEPHPIAPPSPPTNSSPPKSRQPTQTQTQPPRQKGTAQTTKSNTSLPPPPVPEKSQLTDEAPPESSRNPVIIPCTIPDNSSIVVDADLSILQSGALELDEMTPAEQKAEEFFSSLGTKTDIREEVARSTSTPGTRPEAAKQLQTLRIRLNNATTALEKATKYRDELTHQLEEMELLDQEELVRSELYMIAVQQRVGEMRRVIAESTGGDGDGLSIANIQRLLQSHEEDVDKLEANLFSEIHTQAEAAIAVAGRVLQEAQAKPLIQNLRKAVENRLATEKKLRKVLAAGRELKMKMVLFRVLERKYHTLREQREQRRAEIQQLYARYREIQQENAATRAQLECIQKQVHDAVALLGDLKLDASSLRLAYKNIEATALTYFPNYSRPELDPRLLASVNSSLDAEEELETNEMLAKASQYCSGDKLDQLVSQTSAGKLRHIFGLVNGVISAISNKDQAEGLSTDEENLRLHVRSLKDFLHQTLEARGVPVDDPDPASLARVPADVSETLRTQTADPLLGGQKEASTLQLVQEVEDTTEERLKRMMEAI</sequence>